<dbReference type="EMBL" id="CP120733">
    <property type="protein sequence ID" value="WFD11291.1"/>
    <property type="molecule type" value="Genomic_DNA"/>
</dbReference>
<name>A0ABY8EEB6_9FIRM</name>
<dbReference type="RefSeq" id="WP_277733314.1">
    <property type="nucleotide sequence ID" value="NZ_CP120733.1"/>
</dbReference>
<dbReference type="Proteomes" id="UP001222800">
    <property type="component" value="Chromosome"/>
</dbReference>
<evidence type="ECO:0000256" key="8">
    <source>
        <dbReference type="SAM" id="Phobius"/>
    </source>
</evidence>
<dbReference type="PANTHER" id="PTHR34975">
    <property type="entry name" value="SPORE GERMINATION PROTEIN A2"/>
    <property type="match status" value="1"/>
</dbReference>
<feature type="transmembrane region" description="Helical" evidence="8">
    <location>
        <begin position="142"/>
        <end position="163"/>
    </location>
</feature>
<keyword evidence="6 8" id="KW-1133">Transmembrane helix</keyword>
<dbReference type="PANTHER" id="PTHR34975:SF2">
    <property type="entry name" value="SPORE GERMINATION PROTEIN A2"/>
    <property type="match status" value="1"/>
</dbReference>
<evidence type="ECO:0000256" key="7">
    <source>
        <dbReference type="ARBA" id="ARBA00023136"/>
    </source>
</evidence>
<organism evidence="9 10">
    <name type="scientific">Tepidibacter hydrothermalis</name>
    <dbReference type="NCBI Taxonomy" id="3036126"/>
    <lineage>
        <taxon>Bacteria</taxon>
        <taxon>Bacillati</taxon>
        <taxon>Bacillota</taxon>
        <taxon>Clostridia</taxon>
        <taxon>Peptostreptococcales</taxon>
        <taxon>Peptostreptococcaceae</taxon>
        <taxon>Tepidibacter</taxon>
    </lineage>
</organism>
<evidence type="ECO:0000313" key="9">
    <source>
        <dbReference type="EMBL" id="WFD11291.1"/>
    </source>
</evidence>
<sequence length="361" mass="40931">MNREIISDKQGISIVAIFIAGTSSILSLGLEAKKDVWLAIILSIIMGIVISLIFIRLHLMFPDKNLFDICEICFGKFIGNIFILLFTWFAFEEATQVLINNSQFLRDTALMETPMLIPRIALLFLCVWAVKEGIEVIGRWSSFFIVPFIVFVFLVVVLLVPKMDINNILPILDEGIKPVLKGAYSSFTFPFGQVVMLSMIFSRFKTKKSYYNVYVLGLLIGGICAFLLSLSTVLVVIPTEALQKYYSAYNTSAKIDIGDFIQRLEIISSLVFVIGGFVKITIVLLATCLGISKVFNFSNYRFIVIPICLLILNFSYIQFNSRMEFVDWNASGWLYYSFIFEIILPVIVLIAAQVKKYKRCS</sequence>
<comment type="similarity">
    <text evidence="2">Belongs to the amino acid-polyamine-organocation (APC) superfamily. Spore germination protein (SGP) (TC 2.A.3.9) family.</text>
</comment>
<feature type="transmembrane region" description="Helical" evidence="8">
    <location>
        <begin position="266"/>
        <end position="290"/>
    </location>
</feature>
<feature type="transmembrane region" description="Helical" evidence="8">
    <location>
        <begin position="12"/>
        <end position="30"/>
    </location>
</feature>
<accession>A0ABY8EEB6</accession>
<comment type="subcellular location">
    <subcellularLocation>
        <location evidence="1">Membrane</location>
        <topology evidence="1">Multi-pass membrane protein</topology>
    </subcellularLocation>
</comment>
<feature type="transmembrane region" description="Helical" evidence="8">
    <location>
        <begin position="333"/>
        <end position="352"/>
    </location>
</feature>
<dbReference type="Pfam" id="PF03845">
    <property type="entry name" value="Spore_permease"/>
    <property type="match status" value="1"/>
</dbReference>
<keyword evidence="10" id="KW-1185">Reference proteome</keyword>
<keyword evidence="3" id="KW-0813">Transport</keyword>
<protein>
    <submittedName>
        <fullName evidence="9">Endospore germination permease</fullName>
    </submittedName>
</protein>
<feature type="transmembrane region" description="Helical" evidence="8">
    <location>
        <begin position="302"/>
        <end position="321"/>
    </location>
</feature>
<gene>
    <name evidence="9" type="ORF">P4S50_04230</name>
</gene>
<proteinExistence type="inferred from homology"/>
<dbReference type="NCBIfam" id="TIGR00912">
    <property type="entry name" value="2A0309"/>
    <property type="match status" value="1"/>
</dbReference>
<evidence type="ECO:0000256" key="3">
    <source>
        <dbReference type="ARBA" id="ARBA00022448"/>
    </source>
</evidence>
<keyword evidence="7 8" id="KW-0472">Membrane</keyword>
<dbReference type="InterPro" id="IPR004761">
    <property type="entry name" value="Spore_GerAB"/>
</dbReference>
<evidence type="ECO:0000256" key="1">
    <source>
        <dbReference type="ARBA" id="ARBA00004141"/>
    </source>
</evidence>
<feature type="transmembrane region" description="Helical" evidence="8">
    <location>
        <begin position="36"/>
        <end position="57"/>
    </location>
</feature>
<keyword evidence="5 8" id="KW-0812">Transmembrane</keyword>
<reference evidence="9 10" key="1">
    <citation type="submission" date="2023-03" db="EMBL/GenBank/DDBJ databases">
        <title>Complete genome sequence of Tepidibacter sp. SWIR-1, isolated from a deep-sea hydrothermal vent.</title>
        <authorList>
            <person name="Li X."/>
        </authorList>
    </citation>
    <scope>NUCLEOTIDE SEQUENCE [LARGE SCALE GENOMIC DNA]</scope>
    <source>
        <strain evidence="9 10">SWIR-1</strain>
    </source>
</reference>
<feature type="transmembrane region" description="Helical" evidence="8">
    <location>
        <begin position="183"/>
        <end position="201"/>
    </location>
</feature>
<evidence type="ECO:0000256" key="5">
    <source>
        <dbReference type="ARBA" id="ARBA00022692"/>
    </source>
</evidence>
<evidence type="ECO:0000256" key="6">
    <source>
        <dbReference type="ARBA" id="ARBA00022989"/>
    </source>
</evidence>
<evidence type="ECO:0000256" key="4">
    <source>
        <dbReference type="ARBA" id="ARBA00022544"/>
    </source>
</evidence>
<feature type="transmembrane region" description="Helical" evidence="8">
    <location>
        <begin position="69"/>
        <end position="91"/>
    </location>
</feature>
<evidence type="ECO:0000256" key="2">
    <source>
        <dbReference type="ARBA" id="ARBA00007998"/>
    </source>
</evidence>
<feature type="transmembrane region" description="Helical" evidence="8">
    <location>
        <begin position="111"/>
        <end position="130"/>
    </location>
</feature>
<evidence type="ECO:0000313" key="10">
    <source>
        <dbReference type="Proteomes" id="UP001222800"/>
    </source>
</evidence>
<keyword evidence="4" id="KW-0309">Germination</keyword>
<feature type="transmembrane region" description="Helical" evidence="8">
    <location>
        <begin position="213"/>
        <end position="237"/>
    </location>
</feature>